<comment type="caution">
    <text evidence="1">The sequence shown here is derived from an EMBL/GenBank/DDBJ whole genome shotgun (WGS) entry which is preliminary data.</text>
</comment>
<dbReference type="EMBL" id="JACCAA010000001">
    <property type="protein sequence ID" value="NYG59535.1"/>
    <property type="molecule type" value="Genomic_DNA"/>
</dbReference>
<keyword evidence="2" id="KW-1185">Reference proteome</keyword>
<organism evidence="1 2">
    <name type="scientific">Nocardioides daedukensis</name>
    <dbReference type="NCBI Taxonomy" id="634462"/>
    <lineage>
        <taxon>Bacteria</taxon>
        <taxon>Bacillati</taxon>
        <taxon>Actinomycetota</taxon>
        <taxon>Actinomycetes</taxon>
        <taxon>Propionibacteriales</taxon>
        <taxon>Nocardioidaceae</taxon>
        <taxon>Nocardioides</taxon>
    </lineage>
</organism>
<reference evidence="1 2" key="1">
    <citation type="submission" date="2020-07" db="EMBL/GenBank/DDBJ databases">
        <title>Sequencing the genomes of 1000 actinobacteria strains.</title>
        <authorList>
            <person name="Klenk H.-P."/>
        </authorList>
    </citation>
    <scope>NUCLEOTIDE SEQUENCE [LARGE SCALE GENOMIC DNA]</scope>
    <source>
        <strain evidence="1 2">DSM 23819</strain>
    </source>
</reference>
<dbReference type="AlphaFoldDB" id="A0A7Y9UVX9"/>
<gene>
    <name evidence="1" type="ORF">BJ980_002458</name>
</gene>
<proteinExistence type="predicted"/>
<dbReference type="RefSeq" id="WP_179502574.1">
    <property type="nucleotide sequence ID" value="NZ_JACCAA010000001.1"/>
</dbReference>
<protein>
    <submittedName>
        <fullName evidence="1">Uncharacterized protein</fullName>
    </submittedName>
</protein>
<evidence type="ECO:0000313" key="1">
    <source>
        <dbReference type="EMBL" id="NYG59535.1"/>
    </source>
</evidence>
<dbReference type="Proteomes" id="UP000540656">
    <property type="component" value="Unassembled WGS sequence"/>
</dbReference>
<name>A0A7Y9UVX9_9ACTN</name>
<evidence type="ECO:0000313" key="2">
    <source>
        <dbReference type="Proteomes" id="UP000540656"/>
    </source>
</evidence>
<sequence length="124" mass="13665">MPEPLQQSLAGLAQLIDARLPTGTALGNWRWTVRQRLAVIRDGLATETSNARDGWLVAREGSVLRERSALMTRLAALGPAVLESADLAGLRTELKRTINDVNHHLQRLRDLAYDEVELELGGSE</sequence>
<accession>A0A7Y9UVX9</accession>